<protein>
    <submittedName>
        <fullName evidence="2">Uncharacterized protein</fullName>
    </submittedName>
</protein>
<proteinExistence type="predicted"/>
<evidence type="ECO:0000256" key="1">
    <source>
        <dbReference type="SAM" id="MobiDB-lite"/>
    </source>
</evidence>
<name>A0A9N7YQN0_PLEPL</name>
<comment type="caution">
    <text evidence="2">The sequence shown here is derived from an EMBL/GenBank/DDBJ whole genome shotgun (WGS) entry which is preliminary data.</text>
</comment>
<organism evidence="2 3">
    <name type="scientific">Pleuronectes platessa</name>
    <name type="common">European plaice</name>
    <dbReference type="NCBI Taxonomy" id="8262"/>
    <lineage>
        <taxon>Eukaryota</taxon>
        <taxon>Metazoa</taxon>
        <taxon>Chordata</taxon>
        <taxon>Craniata</taxon>
        <taxon>Vertebrata</taxon>
        <taxon>Euteleostomi</taxon>
        <taxon>Actinopterygii</taxon>
        <taxon>Neopterygii</taxon>
        <taxon>Teleostei</taxon>
        <taxon>Neoteleostei</taxon>
        <taxon>Acanthomorphata</taxon>
        <taxon>Carangaria</taxon>
        <taxon>Pleuronectiformes</taxon>
        <taxon>Pleuronectoidei</taxon>
        <taxon>Pleuronectidae</taxon>
        <taxon>Pleuronectes</taxon>
    </lineage>
</organism>
<evidence type="ECO:0000313" key="2">
    <source>
        <dbReference type="EMBL" id="CAB1434338.1"/>
    </source>
</evidence>
<reference evidence="2" key="1">
    <citation type="submission" date="2020-03" db="EMBL/GenBank/DDBJ databases">
        <authorList>
            <person name="Weist P."/>
        </authorList>
    </citation>
    <scope>NUCLEOTIDE SEQUENCE</scope>
</reference>
<dbReference type="EMBL" id="CADEAL010001654">
    <property type="protein sequence ID" value="CAB1434338.1"/>
    <property type="molecule type" value="Genomic_DNA"/>
</dbReference>
<sequence length="99" mass="10963">MMSYTDVFRDDKMEQAAILRSEENSNESISCLLDPLDETRFHFEASVPDRNGEGPSKTPGSWTPGSRQLPLGSDPEPVLGVNPSIHSFLWDLTLNLLSA</sequence>
<dbReference type="Proteomes" id="UP001153269">
    <property type="component" value="Unassembled WGS sequence"/>
</dbReference>
<evidence type="ECO:0000313" key="3">
    <source>
        <dbReference type="Proteomes" id="UP001153269"/>
    </source>
</evidence>
<feature type="region of interest" description="Disordered" evidence="1">
    <location>
        <begin position="45"/>
        <end position="75"/>
    </location>
</feature>
<dbReference type="AlphaFoldDB" id="A0A9N7YQN0"/>
<accession>A0A9N7YQN0</accession>
<keyword evidence="3" id="KW-1185">Reference proteome</keyword>
<gene>
    <name evidence="2" type="ORF">PLEPLA_LOCUS22390</name>
</gene>